<keyword evidence="3" id="KW-1185">Reference proteome</keyword>
<organism evidence="2 3">
    <name type="scientific">Streptomyces demainii</name>
    <dbReference type="NCBI Taxonomy" id="588122"/>
    <lineage>
        <taxon>Bacteria</taxon>
        <taxon>Bacillati</taxon>
        <taxon>Actinomycetota</taxon>
        <taxon>Actinomycetes</taxon>
        <taxon>Kitasatosporales</taxon>
        <taxon>Streptomycetaceae</taxon>
        <taxon>Streptomyces</taxon>
    </lineage>
</organism>
<evidence type="ECO:0000256" key="1">
    <source>
        <dbReference type="SAM" id="Phobius"/>
    </source>
</evidence>
<accession>A0ABT9KZU2</accession>
<proteinExistence type="predicted"/>
<feature type="transmembrane region" description="Helical" evidence="1">
    <location>
        <begin position="340"/>
        <end position="358"/>
    </location>
</feature>
<evidence type="ECO:0000313" key="2">
    <source>
        <dbReference type="EMBL" id="MDP9612846.1"/>
    </source>
</evidence>
<keyword evidence="1" id="KW-0472">Membrane</keyword>
<keyword evidence="1" id="KW-0812">Transmembrane</keyword>
<keyword evidence="1" id="KW-1133">Transmembrane helix</keyword>
<reference evidence="2 3" key="1">
    <citation type="submission" date="2023-07" db="EMBL/GenBank/DDBJ databases">
        <title>Sequencing the genomes of 1000 actinobacteria strains.</title>
        <authorList>
            <person name="Klenk H.-P."/>
        </authorList>
    </citation>
    <scope>NUCLEOTIDE SEQUENCE [LARGE SCALE GENOMIC DNA]</scope>
    <source>
        <strain evidence="2 3">DSM 41600</strain>
    </source>
</reference>
<comment type="caution">
    <text evidence="2">The sequence shown here is derived from an EMBL/GenBank/DDBJ whole genome shotgun (WGS) entry which is preliminary data.</text>
</comment>
<evidence type="ECO:0000313" key="3">
    <source>
        <dbReference type="Proteomes" id="UP001234880"/>
    </source>
</evidence>
<gene>
    <name evidence="2" type="ORF">JOF35_005123</name>
</gene>
<protein>
    <submittedName>
        <fullName evidence="2">Uncharacterized protein</fullName>
    </submittedName>
</protein>
<dbReference type="EMBL" id="JAURUE010000001">
    <property type="protein sequence ID" value="MDP9612846.1"/>
    <property type="molecule type" value="Genomic_DNA"/>
</dbReference>
<sequence length="406" mass="45282">MQRIGLYYPYIHCRDERWLKTAALYWPRLARVVPQDYPVADSDTVKELHDGLGLMTRVTPTATAEAIAPYFLQALREHEADLGRYRLEPAMRRSVVSVNAEPQARWEQFHDHGNLSRHQLAGFHEDEVAPQLRDALIDSDLAVSTQRSSISGQSDARWLAMRPDLAWIYKCVFTQVLARSTRYTPVTDQHASHGVFTESDWNSERVARLLLGEDDAPAEKPDLADAIGMMSVRLVIPQNIDAVPVKKIVELRRRHKAEFDRFTQAVDSAAADFRDALGDVEDPEALRQHLSLKVSGSIEIPLELLRRAMRGLKVNTTFSALGAKFGLGTMATVALSALPAGIPLVTAGATMVFGVAALRRNAAQTRDTHMNTSPTAYLLRLEKELHPQELHRRVLDGIGRVTGTTV</sequence>
<dbReference type="InterPro" id="IPR046203">
    <property type="entry name" value="DUF6236"/>
</dbReference>
<dbReference type="Pfam" id="PF19749">
    <property type="entry name" value="DUF6236"/>
    <property type="match status" value="1"/>
</dbReference>
<name>A0ABT9KZU2_9ACTN</name>
<dbReference type="RefSeq" id="WP_307111214.1">
    <property type="nucleotide sequence ID" value="NZ_JAURUE010000001.1"/>
</dbReference>
<dbReference type="Proteomes" id="UP001234880">
    <property type="component" value="Unassembled WGS sequence"/>
</dbReference>